<organism evidence="1 2">
    <name type="scientific">Sphingobacterium hungaricum</name>
    <dbReference type="NCBI Taxonomy" id="2082723"/>
    <lineage>
        <taxon>Bacteria</taxon>
        <taxon>Pseudomonadati</taxon>
        <taxon>Bacteroidota</taxon>
        <taxon>Sphingobacteriia</taxon>
        <taxon>Sphingobacteriales</taxon>
        <taxon>Sphingobacteriaceae</taxon>
        <taxon>Sphingobacterium</taxon>
    </lineage>
</organism>
<gene>
    <name evidence="1" type="ORF">C4F49_04695</name>
</gene>
<accession>A0A928UWV5</accession>
<dbReference type="AlphaFoldDB" id="A0A928UWV5"/>
<proteinExistence type="predicted"/>
<dbReference type="Proteomes" id="UP000616201">
    <property type="component" value="Unassembled WGS sequence"/>
</dbReference>
<reference evidence="1" key="1">
    <citation type="submission" date="2018-02" db="EMBL/GenBank/DDBJ databases">
        <authorList>
            <person name="Vasarhelyi B.M."/>
            <person name="Deshmukh S."/>
            <person name="Balint B."/>
            <person name="Kukolya J."/>
        </authorList>
    </citation>
    <scope>NUCLEOTIDE SEQUENCE</scope>
    <source>
        <strain evidence="1">KB22</strain>
    </source>
</reference>
<evidence type="ECO:0000313" key="2">
    <source>
        <dbReference type="Proteomes" id="UP000616201"/>
    </source>
</evidence>
<protein>
    <submittedName>
        <fullName evidence="1">Thiamine pyrophosphokinase</fullName>
    </submittedName>
</protein>
<evidence type="ECO:0000313" key="1">
    <source>
        <dbReference type="EMBL" id="MBE8712971.1"/>
    </source>
</evidence>
<keyword evidence="2" id="KW-1185">Reference proteome</keyword>
<sequence>MSSHHIVRENQEPALLIQNVHCIDSESLGQLLEWSPTIVANEDSYEILQAQGFKVDYVLSNNQHPAFQEHLQWEMLATEDFIAEGISLLLKKNHLAVNILANDLNIEKLRYFAEQMTIVWFHQNLRSTFIHSGFEKWKPKGERLFLEQNIDNLSVSGLIADDNNSYSTESDGFYKLNFTNLKPVLLTETL</sequence>
<dbReference type="EMBL" id="PRDK01000003">
    <property type="protein sequence ID" value="MBE8712971.1"/>
    <property type="molecule type" value="Genomic_DNA"/>
</dbReference>
<name>A0A928UWV5_9SPHI</name>
<dbReference type="RefSeq" id="WP_196935758.1">
    <property type="nucleotide sequence ID" value="NZ_MU158698.1"/>
</dbReference>
<comment type="caution">
    <text evidence="1">The sequence shown here is derived from an EMBL/GenBank/DDBJ whole genome shotgun (WGS) entry which is preliminary data.</text>
</comment>